<sequence>MTAAALKPCPFCGGVAKLETFNEEHSIFGDVPWLRMRCSFCQVLEPQLAEGPEIDLAIAWNTRVPVAQAWQLIAGAPQDGTRLMLWDSVSKRPVFGSWRGDNPAITHFAAEPAGPEVPS</sequence>
<evidence type="ECO:0000313" key="2">
    <source>
        <dbReference type="Proteomes" id="UP000596095"/>
    </source>
</evidence>
<accession>A0ABD7BZV0</accession>
<dbReference type="Proteomes" id="UP000596095">
    <property type="component" value="Chromosome"/>
</dbReference>
<gene>
    <name evidence="1" type="ORF">JJL50_13295</name>
</gene>
<dbReference type="Pfam" id="PF14354">
    <property type="entry name" value="Lar_restr_allev"/>
    <property type="match status" value="1"/>
</dbReference>
<dbReference type="EMBL" id="CP067993">
    <property type="protein sequence ID" value="QQQ40930.1"/>
    <property type="molecule type" value="Genomic_DNA"/>
</dbReference>
<evidence type="ECO:0000313" key="1">
    <source>
        <dbReference type="EMBL" id="QQQ40930.1"/>
    </source>
</evidence>
<name>A0ABD7BZV0_STEMA</name>
<protein>
    <submittedName>
        <fullName evidence="1">Lar family restriction alleviation protein</fullName>
    </submittedName>
</protein>
<proteinExistence type="predicted"/>
<dbReference type="AlphaFoldDB" id="A0ABD7BZV0"/>
<organism evidence="1 2">
    <name type="scientific">Stenotrophomonas maltophilia</name>
    <name type="common">Pseudomonas maltophilia</name>
    <name type="synonym">Xanthomonas maltophilia</name>
    <dbReference type="NCBI Taxonomy" id="40324"/>
    <lineage>
        <taxon>Bacteria</taxon>
        <taxon>Pseudomonadati</taxon>
        <taxon>Pseudomonadota</taxon>
        <taxon>Gammaproteobacteria</taxon>
        <taxon>Lysobacterales</taxon>
        <taxon>Lysobacteraceae</taxon>
        <taxon>Stenotrophomonas</taxon>
        <taxon>Stenotrophomonas maltophilia group</taxon>
    </lineage>
</organism>
<reference evidence="1 2" key="1">
    <citation type="submission" date="2021-01" db="EMBL/GenBank/DDBJ databases">
        <title>Genome Characterization of a novel Stenotrophomonas isolate with high keratinase activity.</title>
        <authorList>
            <person name="Cao Z.-J."/>
        </authorList>
    </citation>
    <scope>NUCLEOTIDE SEQUENCE [LARGE SCALE GENOMIC DNA]</scope>
    <source>
        <strain evidence="1 2">DHHJ</strain>
    </source>
</reference>
<dbReference type="RefSeq" id="WP_201116675.1">
    <property type="nucleotide sequence ID" value="NZ_CP067993.1"/>
</dbReference>